<proteinExistence type="predicted"/>
<evidence type="ECO:0000313" key="2">
    <source>
        <dbReference type="Proteomes" id="UP001163223"/>
    </source>
</evidence>
<protein>
    <submittedName>
        <fullName evidence="1">2-dehydro-3-deoxygalactonokinase</fullName>
    </submittedName>
</protein>
<keyword evidence="2" id="KW-1185">Reference proteome</keyword>
<name>A0ACD4NLG8_9HYPH</name>
<organism evidence="1 2">
    <name type="scientific">Antarcticirhabdus aurantiaca</name>
    <dbReference type="NCBI Taxonomy" id="2606717"/>
    <lineage>
        <taxon>Bacteria</taxon>
        <taxon>Pseudomonadati</taxon>
        <taxon>Pseudomonadota</taxon>
        <taxon>Alphaproteobacteria</taxon>
        <taxon>Hyphomicrobiales</taxon>
        <taxon>Aurantimonadaceae</taxon>
        <taxon>Antarcticirhabdus</taxon>
    </lineage>
</organism>
<reference evidence="1" key="1">
    <citation type="submission" date="2022-11" db="EMBL/GenBank/DDBJ databases">
        <title>beta-Carotene-producing bacterium, Jeongeuplla avenae sp. nov., alleviates the salt stress of Arabidopsis seedlings.</title>
        <authorList>
            <person name="Jiang L."/>
            <person name="Lee J."/>
        </authorList>
    </citation>
    <scope>NUCLEOTIDE SEQUENCE</scope>
    <source>
        <strain evidence="1">DY_R2A_6</strain>
    </source>
</reference>
<gene>
    <name evidence="1" type="ORF">OXU80_22815</name>
</gene>
<dbReference type="Proteomes" id="UP001163223">
    <property type="component" value="Chromosome"/>
</dbReference>
<accession>A0ACD4NLG8</accession>
<evidence type="ECO:0000313" key="1">
    <source>
        <dbReference type="EMBL" id="WAJ27643.1"/>
    </source>
</evidence>
<dbReference type="EMBL" id="CP113520">
    <property type="protein sequence ID" value="WAJ27643.1"/>
    <property type="molecule type" value="Genomic_DNA"/>
</dbReference>
<sequence length="316" mass="32478">MSAASNSLLVGDWGTSSLRLWRLAPDGGVLAEARGADGLTTVADRAFEAVLERHLATLGAGSGEPVVLCGMVGARTGWVEAAYLPVPLDLAGIAPEATRVPGIRRPVFILPGLSQNDPARPDVMRGEETQLLGLAALEGGTPSGLVCMPGTHSKWVRLDEGRLSGFSTAMTGEVFALLRRHSVLAGVLDGQALADPASAAFVGAVRESLEAPAEVLSRLFALRAGFLLHGTPPSENLSRLSGLLIGAEIAAARSRWGNLDGVRLVASGAMAEVYLAALQAAGIHNPSVSDADACSRAGLLLAARRLTARSASEAAA</sequence>